<dbReference type="Proteomes" id="UP000199144">
    <property type="component" value="Unassembled WGS sequence"/>
</dbReference>
<name>A0A1I4IPW9_9RHOB</name>
<sequence>MSKTIAVTLTDKQRQAVDDLSARLEVPRTVIVRQAVAAYLVKMERETDLLRGAV</sequence>
<reference evidence="2 3" key="1">
    <citation type="submission" date="2016-10" db="EMBL/GenBank/DDBJ databases">
        <authorList>
            <person name="de Groot N.N."/>
        </authorList>
    </citation>
    <scope>NUCLEOTIDE SEQUENCE [LARGE SCALE GENOMIC DNA]</scope>
    <source>
        <strain evidence="2 3">DSM 15283</strain>
    </source>
</reference>
<organism evidence="2 3">
    <name type="scientific">Shimia aestuarii</name>
    <dbReference type="NCBI Taxonomy" id="254406"/>
    <lineage>
        <taxon>Bacteria</taxon>
        <taxon>Pseudomonadati</taxon>
        <taxon>Pseudomonadota</taxon>
        <taxon>Alphaproteobacteria</taxon>
        <taxon>Rhodobacterales</taxon>
        <taxon>Roseobacteraceae</taxon>
    </lineage>
</organism>
<evidence type="ECO:0000313" key="2">
    <source>
        <dbReference type="EMBL" id="SFL56043.1"/>
    </source>
</evidence>
<keyword evidence="3" id="KW-1185">Reference proteome</keyword>
<feature type="domain" description="Predicted DNA-binding protein ribbon-helix-helix" evidence="1">
    <location>
        <begin position="6"/>
        <end position="41"/>
    </location>
</feature>
<evidence type="ECO:0000313" key="3">
    <source>
        <dbReference type="Proteomes" id="UP000199144"/>
    </source>
</evidence>
<dbReference type="AlphaFoldDB" id="A0A1I4IPW9"/>
<accession>A0A1I4IPW9</accession>
<dbReference type="InterPro" id="IPR010985">
    <property type="entry name" value="Ribbon_hlx_hlx"/>
</dbReference>
<gene>
    <name evidence="2" type="ORF">SAMN04488042_101683</name>
</gene>
<dbReference type="Gene3D" id="1.10.1220.10">
    <property type="entry name" value="Met repressor-like"/>
    <property type="match status" value="1"/>
</dbReference>
<dbReference type="RefSeq" id="WP_093090860.1">
    <property type="nucleotide sequence ID" value="NZ_FOTQ01000001.1"/>
</dbReference>
<dbReference type="EMBL" id="FOTQ01000001">
    <property type="protein sequence ID" value="SFL56043.1"/>
    <property type="molecule type" value="Genomic_DNA"/>
</dbReference>
<dbReference type="InterPro" id="IPR013321">
    <property type="entry name" value="Arc_rbn_hlx_hlx"/>
</dbReference>
<dbReference type="STRING" id="254406.SAMN04488042_101683"/>
<proteinExistence type="predicted"/>
<dbReference type="InterPro" id="IPR038733">
    <property type="entry name" value="Predicted_DNA_bind_prot_RHH"/>
</dbReference>
<evidence type="ECO:0000259" key="1">
    <source>
        <dbReference type="Pfam" id="PF12651"/>
    </source>
</evidence>
<protein>
    <submittedName>
        <fullName evidence="2">Ribbon-helix-helix domain-containing protein</fullName>
    </submittedName>
</protein>
<dbReference type="Pfam" id="PF12651">
    <property type="entry name" value="RHH_3"/>
    <property type="match status" value="1"/>
</dbReference>
<dbReference type="GO" id="GO:0006355">
    <property type="term" value="P:regulation of DNA-templated transcription"/>
    <property type="evidence" value="ECO:0007669"/>
    <property type="project" value="InterPro"/>
</dbReference>
<dbReference type="SUPFAM" id="SSF47598">
    <property type="entry name" value="Ribbon-helix-helix"/>
    <property type="match status" value="1"/>
</dbReference>